<feature type="transmembrane region" description="Helical" evidence="6">
    <location>
        <begin position="12"/>
        <end position="35"/>
    </location>
</feature>
<evidence type="ECO:0000256" key="2">
    <source>
        <dbReference type="ARBA" id="ARBA00022475"/>
    </source>
</evidence>
<feature type="transmembrane region" description="Helical" evidence="6">
    <location>
        <begin position="84"/>
        <end position="103"/>
    </location>
</feature>
<accession>A0A841R8J0</accession>
<dbReference type="PIRSF" id="PIRSF006483">
    <property type="entry name" value="Membrane_protein_YitT"/>
    <property type="match status" value="1"/>
</dbReference>
<dbReference type="Pfam" id="PF10035">
    <property type="entry name" value="DUF2179"/>
    <property type="match status" value="1"/>
</dbReference>
<dbReference type="GO" id="GO:0005886">
    <property type="term" value="C:plasma membrane"/>
    <property type="evidence" value="ECO:0007669"/>
    <property type="project" value="UniProtKB-SubCell"/>
</dbReference>
<name>A0A841R8J0_9SPIO</name>
<proteinExistence type="predicted"/>
<dbReference type="PANTHER" id="PTHR33545:SF5">
    <property type="entry name" value="UPF0750 MEMBRANE PROTEIN YITT"/>
    <property type="match status" value="1"/>
</dbReference>
<keyword evidence="5 6" id="KW-0472">Membrane</keyword>
<evidence type="ECO:0000313" key="9">
    <source>
        <dbReference type="Proteomes" id="UP000587760"/>
    </source>
</evidence>
<dbReference type="InterPro" id="IPR003740">
    <property type="entry name" value="YitT"/>
</dbReference>
<dbReference type="Proteomes" id="UP000587760">
    <property type="component" value="Unassembled WGS sequence"/>
</dbReference>
<feature type="transmembrane region" description="Helical" evidence="6">
    <location>
        <begin position="137"/>
        <end position="156"/>
    </location>
</feature>
<comment type="caution">
    <text evidence="8">The sequence shown here is derived from an EMBL/GenBank/DDBJ whole genome shotgun (WGS) entry which is preliminary data.</text>
</comment>
<dbReference type="InterPro" id="IPR051461">
    <property type="entry name" value="UPF0750_membrane"/>
</dbReference>
<evidence type="ECO:0000259" key="7">
    <source>
        <dbReference type="Pfam" id="PF10035"/>
    </source>
</evidence>
<sequence length="319" mass="35136">MGERPQVSVYGLFKQAGGILLGSLIYGIGLSWFLLPYKVAPGGVGGLSQIFLHFFGWNAGISMLAMNIPLWLLGIFFIGREFGLGTFIGFFISSLMVDLVAPARLYKWGLLVPLIEKYNMVDGKLKHMSELAMTDEILIATIAGSIFLGVGIGLIFKSRASTGGTDIPVAFLKKKFNISVGNGYLIIETAIILFTGIMFGDLNLIMWSYFALFLSSKFVDMVTEGLSRVKAAHIICSDNEAADRIKERVFNELERGVTYIYGEGGYTGQEKKILFVSFSIRQSAQLKYIILQEDPEAFIIMNEVHDVIGSGFKSRGISL</sequence>
<keyword evidence="4 6" id="KW-1133">Transmembrane helix</keyword>
<keyword evidence="2" id="KW-1003">Cell membrane</keyword>
<organism evidence="8 9">
    <name type="scientific">Spirochaeta isovalerica</name>
    <dbReference type="NCBI Taxonomy" id="150"/>
    <lineage>
        <taxon>Bacteria</taxon>
        <taxon>Pseudomonadati</taxon>
        <taxon>Spirochaetota</taxon>
        <taxon>Spirochaetia</taxon>
        <taxon>Spirochaetales</taxon>
        <taxon>Spirochaetaceae</taxon>
        <taxon>Spirochaeta</taxon>
    </lineage>
</organism>
<dbReference type="InterPro" id="IPR015867">
    <property type="entry name" value="N-reg_PII/ATP_PRibTrfase_C"/>
</dbReference>
<dbReference type="AlphaFoldDB" id="A0A841R8J0"/>
<dbReference type="InterPro" id="IPR019264">
    <property type="entry name" value="DUF2179"/>
</dbReference>
<protein>
    <submittedName>
        <fullName evidence="8">Uncharacterized membrane-anchored protein YitT (DUF2179 family)</fullName>
    </submittedName>
</protein>
<reference evidence="8 9" key="1">
    <citation type="submission" date="2020-08" db="EMBL/GenBank/DDBJ databases">
        <title>Genomic Encyclopedia of Type Strains, Phase IV (KMG-IV): sequencing the most valuable type-strain genomes for metagenomic binning, comparative biology and taxonomic classification.</title>
        <authorList>
            <person name="Goeker M."/>
        </authorList>
    </citation>
    <scope>NUCLEOTIDE SEQUENCE [LARGE SCALE GENOMIC DNA]</scope>
    <source>
        <strain evidence="8 9">DSM 2461</strain>
    </source>
</reference>
<dbReference type="CDD" id="cd16380">
    <property type="entry name" value="YitT_C"/>
    <property type="match status" value="1"/>
</dbReference>
<keyword evidence="9" id="KW-1185">Reference proteome</keyword>
<dbReference type="Pfam" id="PF02588">
    <property type="entry name" value="YitT_membrane"/>
    <property type="match status" value="2"/>
</dbReference>
<dbReference type="PANTHER" id="PTHR33545">
    <property type="entry name" value="UPF0750 MEMBRANE PROTEIN YITT-RELATED"/>
    <property type="match status" value="1"/>
</dbReference>
<evidence type="ECO:0000256" key="3">
    <source>
        <dbReference type="ARBA" id="ARBA00022692"/>
    </source>
</evidence>
<evidence type="ECO:0000256" key="4">
    <source>
        <dbReference type="ARBA" id="ARBA00022989"/>
    </source>
</evidence>
<dbReference type="EMBL" id="JACHGJ010000001">
    <property type="protein sequence ID" value="MBB6479048.1"/>
    <property type="molecule type" value="Genomic_DNA"/>
</dbReference>
<evidence type="ECO:0000313" key="8">
    <source>
        <dbReference type="EMBL" id="MBB6479048.1"/>
    </source>
</evidence>
<feature type="transmembrane region" description="Helical" evidence="6">
    <location>
        <begin position="176"/>
        <end position="199"/>
    </location>
</feature>
<dbReference type="Gene3D" id="3.30.70.120">
    <property type="match status" value="1"/>
</dbReference>
<evidence type="ECO:0000256" key="5">
    <source>
        <dbReference type="ARBA" id="ARBA00023136"/>
    </source>
</evidence>
<feature type="transmembrane region" description="Helical" evidence="6">
    <location>
        <begin position="55"/>
        <end position="77"/>
    </location>
</feature>
<dbReference type="RefSeq" id="WP_184743773.1">
    <property type="nucleotide sequence ID" value="NZ_JACHGJ010000001.1"/>
</dbReference>
<gene>
    <name evidence="8" type="ORF">HNR50_000681</name>
</gene>
<keyword evidence="3 6" id="KW-0812">Transmembrane</keyword>
<evidence type="ECO:0000256" key="1">
    <source>
        <dbReference type="ARBA" id="ARBA00004651"/>
    </source>
</evidence>
<comment type="subcellular location">
    <subcellularLocation>
        <location evidence="1">Cell membrane</location>
        <topology evidence="1">Multi-pass membrane protein</topology>
    </subcellularLocation>
</comment>
<evidence type="ECO:0000256" key="6">
    <source>
        <dbReference type="SAM" id="Phobius"/>
    </source>
</evidence>
<feature type="domain" description="DUF2179" evidence="7">
    <location>
        <begin position="255"/>
        <end position="309"/>
    </location>
</feature>